<keyword evidence="3" id="KW-0732">Signal</keyword>
<dbReference type="Pfam" id="PF00496">
    <property type="entry name" value="SBP_bac_5"/>
    <property type="match status" value="1"/>
</dbReference>
<organism evidence="5 6">
    <name type="scientific">candidate division WWE3 bacterium RIFCSPLOWO2_01_FULL_37_15</name>
    <dbReference type="NCBI Taxonomy" id="1802622"/>
    <lineage>
        <taxon>Bacteria</taxon>
        <taxon>Katanobacteria</taxon>
    </lineage>
</organism>
<dbReference type="CDD" id="cd00995">
    <property type="entry name" value="PBP2_NikA_DppA_OppA_like"/>
    <property type="match status" value="1"/>
</dbReference>
<evidence type="ECO:0000259" key="4">
    <source>
        <dbReference type="Pfam" id="PF00496"/>
    </source>
</evidence>
<evidence type="ECO:0000313" key="6">
    <source>
        <dbReference type="Proteomes" id="UP000177458"/>
    </source>
</evidence>
<evidence type="ECO:0000256" key="3">
    <source>
        <dbReference type="ARBA" id="ARBA00022729"/>
    </source>
</evidence>
<dbReference type="GO" id="GO:0042597">
    <property type="term" value="C:periplasmic space"/>
    <property type="evidence" value="ECO:0007669"/>
    <property type="project" value="UniProtKB-ARBA"/>
</dbReference>
<keyword evidence="2" id="KW-0813">Transport</keyword>
<sequence length="472" mass="54465">MTIIEKIIFEIAAFILAISPSTNYVEGVVGQPRSFLPHQTQTQTDKTISSLIYRGLFKYDIYGSLIPDLADSWTISEDGIVYSIKMKEEQTWTDGTPITSDDLIYTSFKSAELVGVATDKVDDLTVRYTLPNKFSPFLSLLTHGVMKINSEEDQNPLKPISNGTFRVLSVEESGPIFKQIILLNLDQSQGIRKLIFKYYPNEEEVVTAAKLGEINGFIASKDYVFENFEEKNFPLQSVYYSLYFNLRNEKLKDIELRKKLRKALHVQEIAYDKGITTIGPISRNAFTDKKTGGDYYDKGYKENLQTQLTITVPDVKSLVEVAQRVKTFWEEKLNMDVKIKTVEPDKFENEIIKNRDFEVLLYGQEIGRDPDRYVNWHSTQKDPPGLNLPGFEQVRADRALEEGRNEIDNDKRLTHYSEFQRVIDEQAPAIFLYHPFIKYYVNKYVKGIGDKYTFTAADRFLDFSVWYITKAI</sequence>
<dbReference type="GO" id="GO:1904680">
    <property type="term" value="F:peptide transmembrane transporter activity"/>
    <property type="evidence" value="ECO:0007669"/>
    <property type="project" value="TreeGrafter"/>
</dbReference>
<dbReference type="PANTHER" id="PTHR30290:SF9">
    <property type="entry name" value="OLIGOPEPTIDE-BINDING PROTEIN APPA"/>
    <property type="match status" value="1"/>
</dbReference>
<dbReference type="InterPro" id="IPR039424">
    <property type="entry name" value="SBP_5"/>
</dbReference>
<dbReference type="Gene3D" id="3.10.105.10">
    <property type="entry name" value="Dipeptide-binding Protein, Domain 3"/>
    <property type="match status" value="1"/>
</dbReference>
<protein>
    <recommendedName>
        <fullName evidence="4">Solute-binding protein family 5 domain-containing protein</fullName>
    </recommendedName>
</protein>
<dbReference type="Gene3D" id="3.40.190.10">
    <property type="entry name" value="Periplasmic binding protein-like II"/>
    <property type="match status" value="1"/>
</dbReference>
<dbReference type="PIRSF" id="PIRSF002741">
    <property type="entry name" value="MppA"/>
    <property type="match status" value="1"/>
</dbReference>
<evidence type="ECO:0000256" key="1">
    <source>
        <dbReference type="ARBA" id="ARBA00005695"/>
    </source>
</evidence>
<evidence type="ECO:0000256" key="2">
    <source>
        <dbReference type="ARBA" id="ARBA00022448"/>
    </source>
</evidence>
<evidence type="ECO:0000313" key="5">
    <source>
        <dbReference type="EMBL" id="OGC48464.1"/>
    </source>
</evidence>
<dbReference type="AlphaFoldDB" id="A0A1F4UU26"/>
<dbReference type="GO" id="GO:0015833">
    <property type="term" value="P:peptide transport"/>
    <property type="evidence" value="ECO:0007669"/>
    <property type="project" value="TreeGrafter"/>
</dbReference>
<dbReference type="Gene3D" id="3.90.76.10">
    <property type="entry name" value="Dipeptide-binding Protein, Domain 1"/>
    <property type="match status" value="1"/>
</dbReference>
<dbReference type="PANTHER" id="PTHR30290">
    <property type="entry name" value="PERIPLASMIC BINDING COMPONENT OF ABC TRANSPORTER"/>
    <property type="match status" value="1"/>
</dbReference>
<dbReference type="InterPro" id="IPR000914">
    <property type="entry name" value="SBP_5_dom"/>
</dbReference>
<dbReference type="Proteomes" id="UP000177458">
    <property type="component" value="Unassembled WGS sequence"/>
</dbReference>
<proteinExistence type="inferred from homology"/>
<dbReference type="EMBL" id="MEVF01000041">
    <property type="protein sequence ID" value="OGC48464.1"/>
    <property type="molecule type" value="Genomic_DNA"/>
</dbReference>
<dbReference type="SUPFAM" id="SSF53850">
    <property type="entry name" value="Periplasmic binding protein-like II"/>
    <property type="match status" value="1"/>
</dbReference>
<feature type="domain" description="Solute-binding protein family 5" evidence="4">
    <location>
        <begin position="65"/>
        <end position="377"/>
    </location>
</feature>
<dbReference type="GO" id="GO:0043190">
    <property type="term" value="C:ATP-binding cassette (ABC) transporter complex"/>
    <property type="evidence" value="ECO:0007669"/>
    <property type="project" value="InterPro"/>
</dbReference>
<reference evidence="5 6" key="1">
    <citation type="journal article" date="2016" name="Nat. Commun.">
        <title>Thousands of microbial genomes shed light on interconnected biogeochemical processes in an aquifer system.</title>
        <authorList>
            <person name="Anantharaman K."/>
            <person name="Brown C.T."/>
            <person name="Hug L.A."/>
            <person name="Sharon I."/>
            <person name="Castelle C.J."/>
            <person name="Probst A.J."/>
            <person name="Thomas B.C."/>
            <person name="Singh A."/>
            <person name="Wilkins M.J."/>
            <person name="Karaoz U."/>
            <person name="Brodie E.L."/>
            <person name="Williams K.H."/>
            <person name="Hubbard S.S."/>
            <person name="Banfield J.F."/>
        </authorList>
    </citation>
    <scope>NUCLEOTIDE SEQUENCE [LARGE SCALE GENOMIC DNA]</scope>
</reference>
<accession>A0A1F4UU26</accession>
<dbReference type="InterPro" id="IPR030678">
    <property type="entry name" value="Peptide/Ni-bd"/>
</dbReference>
<gene>
    <name evidence="5" type="ORF">A3A69_01390</name>
</gene>
<name>A0A1F4UU26_UNCKA</name>
<comment type="caution">
    <text evidence="5">The sequence shown here is derived from an EMBL/GenBank/DDBJ whole genome shotgun (WGS) entry which is preliminary data.</text>
</comment>
<comment type="similarity">
    <text evidence="1">Belongs to the bacterial solute-binding protein 5 family.</text>
</comment>